<dbReference type="Proteomes" id="UP000595466">
    <property type="component" value="Chromosome"/>
</dbReference>
<dbReference type="Pfam" id="PF06054">
    <property type="entry name" value="CoiA_nuc"/>
    <property type="match status" value="1"/>
</dbReference>
<protein>
    <submittedName>
        <fullName evidence="3 4">Competence protein</fullName>
    </submittedName>
</protein>
<proteinExistence type="predicted"/>
<dbReference type="RefSeq" id="WP_021356500.1">
    <property type="nucleotide sequence ID" value="NZ_AP028145.1"/>
</dbReference>
<evidence type="ECO:0000259" key="1">
    <source>
        <dbReference type="Pfam" id="PF06054"/>
    </source>
</evidence>
<dbReference type="InterPro" id="IPR010330">
    <property type="entry name" value="CoiA_nuc"/>
</dbReference>
<evidence type="ECO:0000259" key="2">
    <source>
        <dbReference type="Pfam" id="PF25164"/>
    </source>
</evidence>
<sequence>MLIAMDAQHQLVNAATADRQIEYYCPGCVQPVRLKRGAVIVPHFAHVHATDCDAFSEGETTEHLRGKQQLATWFAASGYTVRLEAGLPEIHQRPDILVRRGTAQPLALEFQCSPLSVERLAARTQGYRQHGYQVLWLLGRPYQRQLHLNSKALKFLQYQQRWGLFLLFLDTQSTSVRLLHHVLTLDTEPLTYQTIRLDTRSQSVLRFRQLAPKINTPTLPDTHLRHYYQQLMLARLRHQRGFDALQVACYQRGGTIVQLPTWTMPTVPQLPLLSVPYLVWHAHVFFALRQQSGRLTGPQLEALIWAQLRPLLARRACLQARGTLIQQLITTMITMLSEQQVINWQKTEWHVNSGQLRWRKH</sequence>
<gene>
    <name evidence="4" type="ORF">JH395_05940</name>
    <name evidence="3" type="ORF">LPJSA22_02042</name>
</gene>
<feature type="domain" description="Competence protein CoiA nuclease-like" evidence="1">
    <location>
        <begin position="59"/>
        <end position="201"/>
    </location>
</feature>
<evidence type="ECO:0000313" key="6">
    <source>
        <dbReference type="Proteomes" id="UP000595466"/>
    </source>
</evidence>
<dbReference type="PIRSF" id="PIRSF007487">
    <property type="entry name" value="Competence-induced_CoiA_bac"/>
    <property type="match status" value="1"/>
</dbReference>
<reference evidence="3 5" key="1">
    <citation type="submission" date="2016-08" db="EMBL/GenBank/DDBJ databases">
        <title>Genome sequencing of Lactobacillus plantarum JSA22, isolated from fermented soybean paste.</title>
        <authorList>
            <person name="Choi H.S."/>
        </authorList>
    </citation>
    <scope>NUCLEOTIDE SEQUENCE [LARGE SCALE GENOMIC DNA]</scope>
    <source>
        <strain evidence="3 5">JSA22</strain>
    </source>
</reference>
<evidence type="ECO:0000313" key="4">
    <source>
        <dbReference type="EMBL" id="QQM62069.1"/>
    </source>
</evidence>
<dbReference type="AlphaFoldDB" id="A0A165CPS7"/>
<feature type="domain" description="Competence protein CoiA-like N-terminal" evidence="2">
    <location>
        <begin position="17"/>
        <end position="54"/>
    </location>
</feature>
<name>A0A165CPS7_LACPN</name>
<accession>A0A165CPS7</accession>
<dbReference type="EMBL" id="CP066817">
    <property type="protein sequence ID" value="QQM62069.1"/>
    <property type="molecule type" value="Genomic_DNA"/>
</dbReference>
<evidence type="ECO:0000313" key="3">
    <source>
        <dbReference type="EMBL" id="ODO62062.1"/>
    </source>
</evidence>
<dbReference type="Proteomes" id="UP000094892">
    <property type="component" value="Unassembled WGS sequence"/>
</dbReference>
<dbReference type="EMBL" id="MCOL01000001">
    <property type="protein sequence ID" value="ODO62062.1"/>
    <property type="molecule type" value="Genomic_DNA"/>
</dbReference>
<dbReference type="PATRIC" id="fig|1590.180.peg.1046"/>
<reference evidence="4 6" key="2">
    <citation type="submission" date="2020-12" db="EMBL/GenBank/DDBJ databases">
        <title>Whole genome sequencing of Lactobacillus plantarum PC518.</title>
        <authorList>
            <person name="Guo Q."/>
        </authorList>
    </citation>
    <scope>NUCLEOTIDE SEQUENCE [LARGE SCALE GENOMIC DNA]</scope>
    <source>
        <strain evidence="4 6">PC518</strain>
    </source>
</reference>
<evidence type="ECO:0000313" key="5">
    <source>
        <dbReference type="Proteomes" id="UP000094892"/>
    </source>
</evidence>
<dbReference type="Pfam" id="PF25164">
    <property type="entry name" value="CoiA_N"/>
    <property type="match status" value="1"/>
</dbReference>
<organism evidence="3 5">
    <name type="scientific">Lactiplantibacillus plantarum</name>
    <name type="common">Lactobacillus plantarum</name>
    <dbReference type="NCBI Taxonomy" id="1590"/>
    <lineage>
        <taxon>Bacteria</taxon>
        <taxon>Bacillati</taxon>
        <taxon>Bacillota</taxon>
        <taxon>Bacilli</taxon>
        <taxon>Lactobacillales</taxon>
        <taxon>Lactobacillaceae</taxon>
        <taxon>Lactiplantibacillus</taxon>
    </lineage>
</organism>
<dbReference type="InterPro" id="IPR021176">
    <property type="entry name" value="Competence-induced_CoiA"/>
</dbReference>
<dbReference type="InterPro" id="IPR057253">
    <property type="entry name" value="CoiA-like_N"/>
</dbReference>